<accession>A0A438C5A3</accession>
<dbReference type="EMBL" id="QGNW01002534">
    <property type="protein sequence ID" value="RVW18319.1"/>
    <property type="molecule type" value="Genomic_DNA"/>
</dbReference>
<proteinExistence type="predicted"/>
<name>A0A438C5A3_VITVI</name>
<dbReference type="Pfam" id="PF07727">
    <property type="entry name" value="RVT_2"/>
    <property type="match status" value="1"/>
</dbReference>
<dbReference type="InterPro" id="IPR043502">
    <property type="entry name" value="DNA/RNA_pol_sf"/>
</dbReference>
<dbReference type="InterPro" id="IPR013103">
    <property type="entry name" value="RVT_2"/>
</dbReference>
<dbReference type="SUPFAM" id="SSF56672">
    <property type="entry name" value="DNA/RNA polymerases"/>
    <property type="match status" value="1"/>
</dbReference>
<gene>
    <name evidence="2" type="primary">POLX_1637</name>
    <name evidence="2" type="ORF">CK203_116676</name>
</gene>
<evidence type="ECO:0000259" key="1">
    <source>
        <dbReference type="Pfam" id="PF07727"/>
    </source>
</evidence>
<feature type="domain" description="Reverse transcriptase Ty1/copia-type" evidence="1">
    <location>
        <begin position="7"/>
        <end position="112"/>
    </location>
</feature>
<reference evidence="2 3" key="1">
    <citation type="journal article" date="2018" name="PLoS Genet.">
        <title>Population sequencing reveals clonal diversity and ancestral inbreeding in the grapevine cultivar Chardonnay.</title>
        <authorList>
            <person name="Roach M.J."/>
            <person name="Johnson D.L."/>
            <person name="Bohlmann J."/>
            <person name="van Vuuren H.J."/>
            <person name="Jones S.J."/>
            <person name="Pretorius I.S."/>
            <person name="Schmidt S.A."/>
            <person name="Borneman A.R."/>
        </authorList>
    </citation>
    <scope>NUCLEOTIDE SEQUENCE [LARGE SCALE GENOMIC DNA]</scope>
    <source>
        <strain evidence="3">cv. Chardonnay</strain>
        <tissue evidence="2">Leaf</tissue>
    </source>
</reference>
<dbReference type="AlphaFoldDB" id="A0A438C5A3"/>
<comment type="caution">
    <text evidence="2">The sequence shown here is derived from an EMBL/GenBank/DDBJ whole genome shotgun (WGS) entry which is preliminary data.</text>
</comment>
<protein>
    <submittedName>
        <fullName evidence="2">Retrovirus-related Pol polyprotein from transposon TNT 1-94</fullName>
    </submittedName>
</protein>
<evidence type="ECO:0000313" key="3">
    <source>
        <dbReference type="Proteomes" id="UP000288805"/>
    </source>
</evidence>
<dbReference type="Proteomes" id="UP000288805">
    <property type="component" value="Unassembled WGS sequence"/>
</dbReference>
<sequence>MKALQKNKIWDLVSLLKGKKIVGCKSVFSINHKADRSIEQSKERLVAKGYTQTYDIDYQETLSPVEKLNIARVLLFLVANLDWPLHQFDLKNVFLHGDLEKEVYMDIPLNYIASSSIGVVSSEIVGTKFEMKKLGGLKCFFGNRSSQIKPREKQKVEGGSIVYCLSRVQRNSKGLCELLWLRKLLTEIGLHQ</sequence>
<organism evidence="2 3">
    <name type="scientific">Vitis vinifera</name>
    <name type="common">Grape</name>
    <dbReference type="NCBI Taxonomy" id="29760"/>
    <lineage>
        <taxon>Eukaryota</taxon>
        <taxon>Viridiplantae</taxon>
        <taxon>Streptophyta</taxon>
        <taxon>Embryophyta</taxon>
        <taxon>Tracheophyta</taxon>
        <taxon>Spermatophyta</taxon>
        <taxon>Magnoliopsida</taxon>
        <taxon>eudicotyledons</taxon>
        <taxon>Gunneridae</taxon>
        <taxon>Pentapetalae</taxon>
        <taxon>rosids</taxon>
        <taxon>Vitales</taxon>
        <taxon>Vitaceae</taxon>
        <taxon>Viteae</taxon>
        <taxon>Vitis</taxon>
    </lineage>
</organism>
<evidence type="ECO:0000313" key="2">
    <source>
        <dbReference type="EMBL" id="RVW18319.1"/>
    </source>
</evidence>